<protein>
    <submittedName>
        <fullName evidence="1">Uncharacterized protein</fullName>
    </submittedName>
</protein>
<comment type="caution">
    <text evidence="1">The sequence shown here is derived from an EMBL/GenBank/DDBJ whole genome shotgun (WGS) entry which is preliminary data.</text>
</comment>
<dbReference type="EMBL" id="PDLN01000011">
    <property type="protein sequence ID" value="RDW72228.1"/>
    <property type="molecule type" value="Genomic_DNA"/>
</dbReference>
<keyword evidence="2" id="KW-1185">Reference proteome</keyword>
<dbReference type="OrthoDB" id="3360544at2759"/>
<organism evidence="1 2">
    <name type="scientific">Coleophoma crateriformis</name>
    <dbReference type="NCBI Taxonomy" id="565419"/>
    <lineage>
        <taxon>Eukaryota</taxon>
        <taxon>Fungi</taxon>
        <taxon>Dikarya</taxon>
        <taxon>Ascomycota</taxon>
        <taxon>Pezizomycotina</taxon>
        <taxon>Leotiomycetes</taxon>
        <taxon>Helotiales</taxon>
        <taxon>Dermateaceae</taxon>
        <taxon>Coleophoma</taxon>
    </lineage>
</organism>
<sequence length="175" mass="19244">MVGFQVSGTLWVDVRKQIRIIEKHRRKSPAEDSPWLCRRTIAKVTATESSAGFIHAVAPCSLDWELQHCTSPTETSIRGSNPGGASIIMQSFLYNAVPSQINFGKGTISHLPAEVARQNSVRPLLLSTLQQVKEAESLRQILDGNVAGMFTKTTMHTPTEIAQKTLEYAKVDPGE</sequence>
<evidence type="ECO:0000313" key="2">
    <source>
        <dbReference type="Proteomes" id="UP000256328"/>
    </source>
</evidence>
<dbReference type="Gene3D" id="3.40.50.1970">
    <property type="match status" value="1"/>
</dbReference>
<dbReference type="Proteomes" id="UP000256328">
    <property type="component" value="Unassembled WGS sequence"/>
</dbReference>
<dbReference type="AlphaFoldDB" id="A0A3D8RE81"/>
<name>A0A3D8RE81_9HELO</name>
<gene>
    <name evidence="1" type="ORF">BP5796_08262</name>
</gene>
<proteinExistence type="predicted"/>
<evidence type="ECO:0000313" key="1">
    <source>
        <dbReference type="EMBL" id="RDW72228.1"/>
    </source>
</evidence>
<accession>A0A3D8RE81</accession>
<reference evidence="1 2" key="1">
    <citation type="journal article" date="2018" name="IMA Fungus">
        <title>IMA Genome-F 9: Draft genome sequence of Annulohypoxylon stygium, Aspergillus mulundensis, Berkeleyomyces basicola (syn. Thielaviopsis basicola), Ceratocystis smalleyi, two Cercospora beticola strains, Coleophoma cylindrospora, Fusarium fracticaudum, Phialophora cf. hyalina, and Morchella septimelata.</title>
        <authorList>
            <person name="Wingfield B.D."/>
            <person name="Bills G.F."/>
            <person name="Dong Y."/>
            <person name="Huang W."/>
            <person name="Nel W.J."/>
            <person name="Swalarsk-Parry B.S."/>
            <person name="Vaghefi N."/>
            <person name="Wilken P.M."/>
            <person name="An Z."/>
            <person name="de Beer Z.W."/>
            <person name="De Vos L."/>
            <person name="Chen L."/>
            <person name="Duong T.A."/>
            <person name="Gao Y."/>
            <person name="Hammerbacher A."/>
            <person name="Kikkert J.R."/>
            <person name="Li Y."/>
            <person name="Li H."/>
            <person name="Li K."/>
            <person name="Li Q."/>
            <person name="Liu X."/>
            <person name="Ma X."/>
            <person name="Naidoo K."/>
            <person name="Pethybridge S.J."/>
            <person name="Sun J."/>
            <person name="Steenkamp E.T."/>
            <person name="van der Nest M.A."/>
            <person name="van Wyk S."/>
            <person name="Wingfield M.J."/>
            <person name="Xiong C."/>
            <person name="Yue Q."/>
            <person name="Zhang X."/>
        </authorList>
    </citation>
    <scope>NUCLEOTIDE SEQUENCE [LARGE SCALE GENOMIC DNA]</scope>
    <source>
        <strain evidence="1 2">BP5796</strain>
    </source>
</reference>